<keyword evidence="2" id="KW-1185">Reference proteome</keyword>
<dbReference type="Proteomes" id="UP000215126">
    <property type="component" value="Chromosome 1"/>
</dbReference>
<protein>
    <submittedName>
        <fullName evidence="1">Uncharacterized protein</fullName>
    </submittedName>
</protein>
<evidence type="ECO:0000313" key="1">
    <source>
        <dbReference type="EMBL" id="SNU86537.1"/>
    </source>
</evidence>
<dbReference type="AlphaFoldDB" id="A0A239SMA5"/>
<dbReference type="EMBL" id="LT906435">
    <property type="protein sequence ID" value="SNU86537.1"/>
    <property type="molecule type" value="Genomic_DNA"/>
</dbReference>
<name>A0A239SMA5_9BURK</name>
<gene>
    <name evidence="1" type="ORF">SAMEA4530655_03351</name>
</gene>
<sequence>MQRKNSIREKFADSALAIRLPTGGRGKTACGPHRWGFDTTVRAPALRTIE</sequence>
<organism evidence="1 2">
    <name type="scientific">Pandoraea sputorum</name>
    <dbReference type="NCBI Taxonomy" id="93222"/>
    <lineage>
        <taxon>Bacteria</taxon>
        <taxon>Pseudomonadati</taxon>
        <taxon>Pseudomonadota</taxon>
        <taxon>Betaproteobacteria</taxon>
        <taxon>Burkholderiales</taxon>
        <taxon>Burkholderiaceae</taxon>
        <taxon>Pandoraea</taxon>
    </lineage>
</organism>
<evidence type="ECO:0000313" key="2">
    <source>
        <dbReference type="Proteomes" id="UP000215126"/>
    </source>
</evidence>
<accession>A0A239SMA5</accession>
<proteinExistence type="predicted"/>
<reference evidence="1 2" key="1">
    <citation type="submission" date="2017-06" db="EMBL/GenBank/DDBJ databases">
        <authorList>
            <consortium name="Pathogen Informatics"/>
        </authorList>
    </citation>
    <scope>NUCLEOTIDE SEQUENCE [LARGE SCALE GENOMIC DNA]</scope>
    <source>
        <strain evidence="1 2">NCTC13161</strain>
    </source>
</reference>